<sequence length="98" mass="11237">MVLNYLIGFLMAVAKILKYVIYLQGFQAYHSPGARPLNLMPQSVSVSSVCWFKFLTKLVYQECFTSEVYSNDCDYRMLLIMAKTRPPIKEAVESTLGR</sequence>
<dbReference type="Proteomes" id="UP000316621">
    <property type="component" value="Chromosome 7"/>
</dbReference>
<reference evidence="1 2" key="1">
    <citation type="journal article" date="2018" name="Science">
        <title>The opium poppy genome and morphinan production.</title>
        <authorList>
            <person name="Guo L."/>
            <person name="Winzer T."/>
            <person name="Yang X."/>
            <person name="Li Y."/>
            <person name="Ning Z."/>
            <person name="He Z."/>
            <person name="Teodor R."/>
            <person name="Lu Y."/>
            <person name="Bowser T.A."/>
            <person name="Graham I.A."/>
            <person name="Ye K."/>
        </authorList>
    </citation>
    <scope>NUCLEOTIDE SEQUENCE [LARGE SCALE GENOMIC DNA]</scope>
    <source>
        <strain evidence="2">cv. HN1</strain>
        <tissue evidence="1">Leaves</tissue>
    </source>
</reference>
<evidence type="ECO:0000313" key="2">
    <source>
        <dbReference type="Proteomes" id="UP000316621"/>
    </source>
</evidence>
<dbReference type="Gramene" id="RZC68177">
    <property type="protein sequence ID" value="RZC68177"/>
    <property type="gene ID" value="C5167_031430"/>
</dbReference>
<proteinExistence type="predicted"/>
<accession>A0A4Y7K5J1</accession>
<keyword evidence="2" id="KW-1185">Reference proteome</keyword>
<dbReference type="AlphaFoldDB" id="A0A4Y7K5J1"/>
<evidence type="ECO:0000313" key="1">
    <source>
        <dbReference type="EMBL" id="RZC68177.1"/>
    </source>
</evidence>
<dbReference type="EMBL" id="CM010721">
    <property type="protein sequence ID" value="RZC68177.1"/>
    <property type="molecule type" value="Genomic_DNA"/>
</dbReference>
<name>A0A4Y7K5J1_PAPSO</name>
<gene>
    <name evidence="1" type="ORF">C5167_031430</name>
</gene>
<protein>
    <submittedName>
        <fullName evidence="1">Uncharacterized protein</fullName>
    </submittedName>
</protein>
<organism evidence="1 2">
    <name type="scientific">Papaver somniferum</name>
    <name type="common">Opium poppy</name>
    <dbReference type="NCBI Taxonomy" id="3469"/>
    <lineage>
        <taxon>Eukaryota</taxon>
        <taxon>Viridiplantae</taxon>
        <taxon>Streptophyta</taxon>
        <taxon>Embryophyta</taxon>
        <taxon>Tracheophyta</taxon>
        <taxon>Spermatophyta</taxon>
        <taxon>Magnoliopsida</taxon>
        <taxon>Ranunculales</taxon>
        <taxon>Papaveraceae</taxon>
        <taxon>Papaveroideae</taxon>
        <taxon>Papaver</taxon>
    </lineage>
</organism>